<evidence type="ECO:0000256" key="1">
    <source>
        <dbReference type="SAM" id="Coils"/>
    </source>
</evidence>
<evidence type="ECO:0008006" key="7">
    <source>
        <dbReference type="Google" id="ProtNLM"/>
    </source>
</evidence>
<feature type="transmembrane region" description="Helical" evidence="2">
    <location>
        <begin position="436"/>
        <end position="459"/>
    </location>
</feature>
<dbReference type="Proteomes" id="UP000185680">
    <property type="component" value="Chromosome"/>
</dbReference>
<reference evidence="3 6" key="2">
    <citation type="submission" date="2016-10" db="EMBL/GenBank/DDBJ databases">
        <title>Hydorgenophaga sp. LPB0072 isolated from gastropod.</title>
        <authorList>
            <person name="Kim E."/>
            <person name="Yi H."/>
        </authorList>
    </citation>
    <scope>NUCLEOTIDE SEQUENCE [LARGE SCALE GENOMIC DNA]</scope>
    <source>
        <strain evidence="3 6">LPB0072</strain>
    </source>
</reference>
<gene>
    <name evidence="3" type="ORF">LPB072_12145</name>
    <name evidence="4" type="ORF">LPB72_10770</name>
</gene>
<dbReference type="KEGG" id="hyl:LPB072_12145"/>
<evidence type="ECO:0000313" key="3">
    <source>
        <dbReference type="EMBL" id="AOW13496.1"/>
    </source>
</evidence>
<feature type="coiled-coil region" evidence="1">
    <location>
        <begin position="332"/>
        <end position="397"/>
    </location>
</feature>
<dbReference type="Proteomes" id="UP000185657">
    <property type="component" value="Unassembled WGS sequence"/>
</dbReference>
<dbReference type="EMBL" id="CP017476">
    <property type="protein sequence ID" value="AOW13496.1"/>
    <property type="molecule type" value="Genomic_DNA"/>
</dbReference>
<reference evidence="4 5" key="1">
    <citation type="submission" date="2016-02" db="EMBL/GenBank/DDBJ databases">
        <title>Draft genome sequence of Hydrogenophaga sp. LPB0072.</title>
        <authorList>
            <person name="Shin S.-K."/>
            <person name="Yi H."/>
        </authorList>
    </citation>
    <scope>NUCLEOTIDE SEQUENCE [LARGE SCALE GENOMIC DNA]</scope>
    <source>
        <strain evidence="4 5">LPB0072</strain>
    </source>
</reference>
<feature type="coiled-coil region" evidence="1">
    <location>
        <begin position="172"/>
        <end position="249"/>
    </location>
</feature>
<keyword evidence="2" id="KW-0812">Transmembrane</keyword>
<keyword evidence="2" id="KW-0472">Membrane</keyword>
<dbReference type="RefSeq" id="WP_066090048.1">
    <property type="nucleotide sequence ID" value="NZ_CP017476.1"/>
</dbReference>
<keyword evidence="5" id="KW-1185">Reference proteome</keyword>
<sequence>MQADYQLSPQDYLSIVRRRALAIILTFGAVLTASVVVALLMPRAYKATGTLLVEGPPIPDDVVRSGSPGNAEQLIQALRQRIMTRESLLRIAGEHQVFEPVSGVALKDTDVVNAMRASIDVSVQIGNMPSWERPANNFAFSVSFEHGEPEKALEVTNALIQLFLESSVRTRVAQASRANDFLSQEADRVKSQLEDLERRIAVYKRTQGTVSAEGQAVALANIQALEADLRAAEREHRLALDQLQTLEVELAGARAGVLLPGTVNATGPSVAEQDLEQARSELARMRGVSTEDHPDVRAQRRKIDLLERALKAEVAVRSPARDAIAAQEKLAISRLEAQRSTARARADLLADQQRSLRNAINQQRSQVTRAPQVERDLAALQRDHDAARAKYEDLRAKQMSAQVVQNLEGEQQGERFTLLEPPLLPEYPFKPNRKKLVALGFFVALAAAAGVVVLLELIFARVRGVNSLTALTGQRPMVVIPYISSAAELRSSQALRMRLIALMAGFVLVCLLVVHTMVVPLHTLLISLFSQMG</sequence>
<organism evidence="3 6">
    <name type="scientific">Hydrogenophaga crassostreae</name>
    <dbReference type="NCBI Taxonomy" id="1763535"/>
    <lineage>
        <taxon>Bacteria</taxon>
        <taxon>Pseudomonadati</taxon>
        <taxon>Pseudomonadota</taxon>
        <taxon>Betaproteobacteria</taxon>
        <taxon>Burkholderiales</taxon>
        <taxon>Comamonadaceae</taxon>
        <taxon>Hydrogenophaga</taxon>
    </lineage>
</organism>
<dbReference type="PANTHER" id="PTHR32309">
    <property type="entry name" value="TYROSINE-PROTEIN KINASE"/>
    <property type="match status" value="1"/>
</dbReference>
<evidence type="ECO:0000313" key="5">
    <source>
        <dbReference type="Proteomes" id="UP000185657"/>
    </source>
</evidence>
<feature type="transmembrane region" description="Helical" evidence="2">
    <location>
        <begin position="499"/>
        <end position="529"/>
    </location>
</feature>
<dbReference type="InterPro" id="IPR050445">
    <property type="entry name" value="Bact_polysacc_biosynth/exp"/>
</dbReference>
<feature type="transmembrane region" description="Helical" evidence="2">
    <location>
        <begin position="20"/>
        <end position="41"/>
    </location>
</feature>
<evidence type="ECO:0000256" key="2">
    <source>
        <dbReference type="SAM" id="Phobius"/>
    </source>
</evidence>
<evidence type="ECO:0000313" key="6">
    <source>
        <dbReference type="Proteomes" id="UP000185680"/>
    </source>
</evidence>
<accession>A0A167HVE8</accession>
<keyword evidence="2" id="KW-1133">Transmembrane helix</keyword>
<dbReference type="PANTHER" id="PTHR32309:SF31">
    <property type="entry name" value="CAPSULAR EXOPOLYSACCHARIDE FAMILY"/>
    <property type="match status" value="1"/>
</dbReference>
<dbReference type="STRING" id="1763535.LPB072_12145"/>
<evidence type="ECO:0000313" key="4">
    <source>
        <dbReference type="EMBL" id="OAD41787.1"/>
    </source>
</evidence>
<dbReference type="EMBL" id="LVWD01000013">
    <property type="protein sequence ID" value="OAD41787.1"/>
    <property type="molecule type" value="Genomic_DNA"/>
</dbReference>
<proteinExistence type="predicted"/>
<protein>
    <recommendedName>
        <fullName evidence="7">Polysaccharide chain length determinant N-terminal domain-containing protein</fullName>
    </recommendedName>
</protein>
<name>A0A167HVE8_9BURK</name>
<keyword evidence="1" id="KW-0175">Coiled coil</keyword>
<dbReference type="OrthoDB" id="9795292at2"/>
<dbReference type="AlphaFoldDB" id="A0A167HVE8"/>